<evidence type="ECO:0000313" key="1">
    <source>
        <dbReference type="EMBL" id="SFV62044.1"/>
    </source>
</evidence>
<dbReference type="EMBL" id="FPHC01000065">
    <property type="protein sequence ID" value="SFV62044.1"/>
    <property type="molecule type" value="Genomic_DNA"/>
</dbReference>
<reference evidence="1" key="1">
    <citation type="submission" date="2016-10" db="EMBL/GenBank/DDBJ databases">
        <authorList>
            <person name="de Groot N.N."/>
        </authorList>
    </citation>
    <scope>NUCLEOTIDE SEQUENCE</scope>
</reference>
<accession>A0A1W1C8H9</accession>
<protein>
    <submittedName>
        <fullName evidence="1">Uncharacterized protein</fullName>
    </submittedName>
</protein>
<sequence>MTISETEEGRVEQLLGIINLYPAIRIMHFSDSDDILTKKIYELCSKSEYEYQINSIDKASSEELTNRYGELPYIKIKHINLKQPRYATQAKLYDYLFVTSDIDSDSRDSFVQKCYGAIKNAGLFILFIPKDDMREYHQWSELLSEHNFVAINKLDTFSYSDVVIAKKMHGWGG</sequence>
<name>A0A1W1C8H9_9ZZZZ</name>
<dbReference type="AlphaFoldDB" id="A0A1W1C8H9"/>
<proteinExistence type="predicted"/>
<gene>
    <name evidence="1" type="ORF">MNB_SV-6-349</name>
</gene>
<organism evidence="1">
    <name type="scientific">hydrothermal vent metagenome</name>
    <dbReference type="NCBI Taxonomy" id="652676"/>
    <lineage>
        <taxon>unclassified sequences</taxon>
        <taxon>metagenomes</taxon>
        <taxon>ecological metagenomes</taxon>
    </lineage>
</organism>